<reference evidence="2" key="1">
    <citation type="submission" date="2018-07" db="EMBL/GenBank/DDBJ databases">
        <authorList>
            <person name="Blumer L.S."/>
            <person name="Peister A."/>
            <person name="Ashby L.E."/>
            <person name="Bailey J.T."/>
            <person name="Douglas N.T.IV."/>
            <person name="Edwards J.M."/>
            <person name="Farrar A.M."/>
            <person name="Ford C."/>
            <person name="Frazier A.Jr."/>
            <person name="Freeman K.M."/>
            <person name="Hawkins D.A."/>
            <person name="Hoover D."/>
            <person name="Jones M.S."/>
            <person name="Magruder T.J."/>
            <person name="Phipps S.A."/>
            <person name="Ridley T.A."/>
            <person name="Scott S.M."/>
            <person name="Singleton G.II."/>
            <person name="Smith C.P."/>
            <person name="White Q.C."/>
            <person name="Wright J.K."/>
            <person name="Garlena R.A."/>
            <person name="Russell D.A."/>
            <person name="Pope W.H."/>
            <person name="Jacobs-Sera D."/>
            <person name="Hatfull G.F."/>
        </authorList>
    </citation>
    <scope>NUCLEOTIDE SEQUENCE [LARGE SCALE GENOMIC DNA]</scope>
</reference>
<sequence length="316" mass="30916">MMPGWIVETIITPAPAAMTVAGGQPPVEATQHVLLQPAAAALTITGGQPLSGPVAIPTAAALTITGGQPQIRQARILEPSAANLTITGGQPVVTQAMRLTPAAAAMTITGGQPVVTSKAPAAYQAVGAGTITSGSPSLSFTAATGADVYAVINWDRSGGGVSTITYGGVAMTLVATFNHNNTPANGGVAIYRLAGAGNGAAKTLATTTSGLAWYYLNAISFTNVATVGTATATYGSSTVASQTITAPANGVMLMVATSGAGAGAVYDFTAFSGQTNRFHGASSATSLALSTATASGATSATAAAAQAWTVVSIPLS</sequence>
<dbReference type="RefSeq" id="YP_009841047.1">
    <property type="nucleotide sequence ID" value="NC_048729.1"/>
</dbReference>
<evidence type="ECO:0000313" key="2">
    <source>
        <dbReference type="Proteomes" id="UP000262077"/>
    </source>
</evidence>
<dbReference type="GeneID" id="55611271"/>
<name>A0A385DZJ5_9CAUD</name>
<dbReference type="KEGG" id="vg:55611271"/>
<protein>
    <submittedName>
        <fullName evidence="1">Minor tail protein</fullName>
    </submittedName>
</protein>
<keyword evidence="2" id="KW-1185">Reference proteome</keyword>
<gene>
    <name evidence="1" type="primary">22</name>
    <name evidence="1" type="ORF">SEA_RENAUD18_22</name>
</gene>
<dbReference type="Proteomes" id="UP000262077">
    <property type="component" value="Segment"/>
</dbReference>
<evidence type="ECO:0000313" key="1">
    <source>
        <dbReference type="EMBL" id="AXQ64933.1"/>
    </source>
</evidence>
<accession>A0A385DZJ5</accession>
<organism evidence="1 2">
    <name type="scientific">Mycobacterium phage Renaud18</name>
    <dbReference type="NCBI Taxonomy" id="2301701"/>
    <lineage>
        <taxon>Viruses</taxon>
        <taxon>Duplodnaviria</taxon>
        <taxon>Heunggongvirae</taxon>
        <taxon>Uroviricota</taxon>
        <taxon>Caudoviricetes</taxon>
        <taxon>Gracegardnervirinae</taxon>
        <taxon>Thetabobvirus</taxon>
        <taxon>Thetabobvirus renaud18</taxon>
        <taxon>Mycobacterium virus Renaud18</taxon>
    </lineage>
</organism>
<proteinExistence type="predicted"/>
<dbReference type="EMBL" id="MH651187">
    <property type="protein sequence ID" value="AXQ64933.1"/>
    <property type="molecule type" value="Genomic_DNA"/>
</dbReference>